<sequence>MLDICEKANIAINKSQYTYKDQKYQDTINSLQNAHHILEIYFKFLPNYAQYQYKTHFTVIVSDIYAQQALCELFQQKFDLAQNKLQKSLYLIPDKQLYFIKAAIFAGLNEPENLLLALTEGNNLINRSFLDNYMKISNSVLLALKLFISSKTNNQQRTYSLLSALLNQPILENIEYLAIVESMRAACEQFHQIPVALQVNQQLNIPGLQGNLIFDFQKIQFWAFNQFKFRQGDITLPGTQMTMYEIFLFYIPQLGDFKVAQIQQYLQPNVFQKTIWKSLAKMSRIFMGMVKLSKVKDIKSDQKMLIEQDFRNYIFDQFQGQPSQGSLIQSSSFKDSQVSMRSQLNRHEQDIAKKRQEFIQPIQIFDQKFELDNKQLFQSSQNIKALSSRNSNLLKSQSVERLKNKPVINFGNGKCRTDTRLINNTSQTIRSKNIVNLKQDSVNCINKYDYVKSKYTQFFQDIQKNESKVSTKFVEEDSETSRANENQICFACDRVVLATVKESNIQNLNNMLQQQQGVRQQIIQFELKCKKDNEIAKSRKEKCIIDHQKINKEAVKYERTRDLELQLNDDDLLQTYKEKLNNSRLLLTNFDDYQKVLYINDKVRPQYQNDDPDFTDLFQNIEPTNISLSKKFQFSISTKSLENLNLDELNQPPLNQRYVDNQDQKIGEQLLSKFKSFEKFQFTKFDRPSGKYMPIRNDTEPESCKQIKIESSILKQKLDEIAKLNSMRYQKDMELQKEIQKTGKVKKPFKYLTEDIKDCDLQKYFRTNRSSFIFNIK</sequence>
<accession>V6LJX4</accession>
<evidence type="ECO:0000313" key="3">
    <source>
        <dbReference type="Proteomes" id="UP000018208"/>
    </source>
</evidence>
<dbReference type="EMBL" id="KI546130">
    <property type="protein sequence ID" value="EST44026.1"/>
    <property type="molecule type" value="Genomic_DNA"/>
</dbReference>
<proteinExistence type="predicted"/>
<reference evidence="2" key="2">
    <citation type="submission" date="2020-12" db="EMBL/GenBank/DDBJ databases">
        <title>New Spironucleus salmonicida genome in near-complete chromosomes.</title>
        <authorList>
            <person name="Xu F."/>
            <person name="Kurt Z."/>
            <person name="Jimenez-Gonzalez A."/>
            <person name="Astvaldsson A."/>
            <person name="Andersson J.O."/>
            <person name="Svard S.G."/>
        </authorList>
    </citation>
    <scope>NUCLEOTIDE SEQUENCE</scope>
    <source>
        <strain evidence="2">ATCC 50377</strain>
    </source>
</reference>
<evidence type="ECO:0000313" key="2">
    <source>
        <dbReference type="EMBL" id="KAH0577901.1"/>
    </source>
</evidence>
<gene>
    <name evidence="1" type="ORF">SS50377_16335</name>
    <name evidence="2" type="ORF">SS50377_21255</name>
</gene>
<dbReference type="EMBL" id="AUWU02000001">
    <property type="protein sequence ID" value="KAH0577901.1"/>
    <property type="molecule type" value="Genomic_DNA"/>
</dbReference>
<dbReference type="AlphaFoldDB" id="V6LJX4"/>
<organism evidence="1">
    <name type="scientific">Spironucleus salmonicida</name>
    <dbReference type="NCBI Taxonomy" id="348837"/>
    <lineage>
        <taxon>Eukaryota</taxon>
        <taxon>Metamonada</taxon>
        <taxon>Diplomonadida</taxon>
        <taxon>Hexamitidae</taxon>
        <taxon>Hexamitinae</taxon>
        <taxon>Spironucleus</taxon>
    </lineage>
</organism>
<evidence type="ECO:0000313" key="1">
    <source>
        <dbReference type="EMBL" id="EST44026.1"/>
    </source>
</evidence>
<reference evidence="1 2" key="1">
    <citation type="journal article" date="2014" name="PLoS Genet.">
        <title>The Genome of Spironucleus salmonicida Highlights a Fish Pathogen Adapted to Fluctuating Environments.</title>
        <authorList>
            <person name="Xu F."/>
            <person name="Jerlstrom-Hultqvist J."/>
            <person name="Einarsson E."/>
            <person name="Astvaldsson A."/>
            <person name="Svard S.G."/>
            <person name="Andersson J.O."/>
        </authorList>
    </citation>
    <scope>NUCLEOTIDE SEQUENCE</scope>
    <source>
        <strain evidence="2">ATCC 50377</strain>
    </source>
</reference>
<keyword evidence="3" id="KW-1185">Reference proteome</keyword>
<dbReference type="Proteomes" id="UP000018208">
    <property type="component" value="Unassembled WGS sequence"/>
</dbReference>
<name>V6LJX4_9EUKA</name>
<protein>
    <submittedName>
        <fullName evidence="1">Uncharacterized protein</fullName>
    </submittedName>
</protein>
<dbReference type="VEuPathDB" id="GiardiaDB:SS50377_21255"/>